<keyword evidence="1" id="KW-1133">Transmembrane helix</keyword>
<proteinExistence type="predicted"/>
<protein>
    <recommendedName>
        <fullName evidence="5">Lipoprotein</fullName>
    </recommendedName>
</protein>
<keyword evidence="1" id="KW-0812">Transmembrane</keyword>
<dbReference type="Proteomes" id="UP000183407">
    <property type="component" value="Unassembled WGS sequence"/>
</dbReference>
<evidence type="ECO:0000256" key="2">
    <source>
        <dbReference type="SAM" id="SignalP"/>
    </source>
</evidence>
<feature type="chain" id="PRO_5038375297" description="Lipoprotein" evidence="2">
    <location>
        <begin position="25"/>
        <end position="524"/>
    </location>
</feature>
<dbReference type="PROSITE" id="PS51257">
    <property type="entry name" value="PROKAR_LIPOPROTEIN"/>
    <property type="match status" value="1"/>
</dbReference>
<evidence type="ECO:0000256" key="1">
    <source>
        <dbReference type="SAM" id="Phobius"/>
    </source>
</evidence>
<reference evidence="4" key="1">
    <citation type="submission" date="2016-10" db="EMBL/GenBank/DDBJ databases">
        <authorList>
            <person name="Varghese N."/>
        </authorList>
    </citation>
    <scope>NUCLEOTIDE SEQUENCE [LARGE SCALE GENOMIC DNA]</scope>
    <source>
        <strain evidence="4">DSM 44719</strain>
    </source>
</reference>
<dbReference type="OrthoDB" id="4721670at2"/>
<dbReference type="EMBL" id="FNTL01000002">
    <property type="protein sequence ID" value="SEB37603.1"/>
    <property type="molecule type" value="Genomic_DNA"/>
</dbReference>
<evidence type="ECO:0000313" key="4">
    <source>
        <dbReference type="Proteomes" id="UP000183407"/>
    </source>
</evidence>
<keyword evidence="2" id="KW-0732">Signal</keyword>
<evidence type="ECO:0000313" key="3">
    <source>
        <dbReference type="EMBL" id="SEB37603.1"/>
    </source>
</evidence>
<feature type="transmembrane region" description="Helical" evidence="1">
    <location>
        <begin position="383"/>
        <end position="402"/>
    </location>
</feature>
<organism evidence="3 4">
    <name type="scientific">Rhodococcus jostii</name>
    <dbReference type="NCBI Taxonomy" id="132919"/>
    <lineage>
        <taxon>Bacteria</taxon>
        <taxon>Bacillati</taxon>
        <taxon>Actinomycetota</taxon>
        <taxon>Actinomycetes</taxon>
        <taxon>Mycobacteriales</taxon>
        <taxon>Nocardiaceae</taxon>
        <taxon>Rhodococcus</taxon>
    </lineage>
</organism>
<feature type="signal peptide" evidence="2">
    <location>
        <begin position="1"/>
        <end position="24"/>
    </location>
</feature>
<sequence length="524" mass="55221">MTGHKRFALIAATLGICLTISCSASPPAESTTVSADGFTASSGSLSISGGVGVAPLGTSVKIRSNDRILVPEVGQMLIPLSDAFDITLNDGAVQPANPVNATFDVDGERVQQLLDQDVQLTVASEGDGGDVVEYLPAVFDRQSSIVTAELTHLSSWRLFGFDPKRFADDVISTLERTLGISFPQPDCAGQTVNYPQAIYSVSNVTDDVAWACIRHIRAGPQEGRLGIDLYSNTPYVWTVDATPDPLDVRVNDIDLDTYAPGALYQQIIGRHSSGDTFLLPGGSVSMDFGQYEQNPDIGTLTYDVGVYAVGLLGYGISVGLSKFKIGTYQRLLDNAEAADCLAGLAEGYADLGSSVDSGTVGRMVQEVLGCIGKMGGGLIAKSVAFIAGGFAGAVIAPLVSFLNPRLQAQGASFEVITEYIESAPTAASEIASDSMSGSKREVCGTVLIPQTGKNGTVINDNTVIDCATAISVMNRYLNDPTVNDRVHTFDGWTCSVYGGAEEEELGYVVRCTRPDNATIMLTQA</sequence>
<dbReference type="AlphaFoldDB" id="A0A1H4IUB5"/>
<name>A0A1H4IUB5_RHOJO</name>
<gene>
    <name evidence="3" type="ORF">SAMN04490220_0525</name>
</gene>
<accession>A0A1H4IUB5</accession>
<dbReference type="RefSeq" id="WP_143048797.1">
    <property type="nucleotide sequence ID" value="NZ_FNTL01000002.1"/>
</dbReference>
<keyword evidence="1" id="KW-0472">Membrane</keyword>
<evidence type="ECO:0008006" key="5">
    <source>
        <dbReference type="Google" id="ProtNLM"/>
    </source>
</evidence>